<keyword evidence="2" id="KW-0472">Membrane</keyword>
<evidence type="ECO:0000313" key="3">
    <source>
        <dbReference type="EMBL" id="EFC45326.1"/>
    </source>
</evidence>
<protein>
    <submittedName>
        <fullName evidence="3">Predicted protein</fullName>
    </submittedName>
</protein>
<keyword evidence="2" id="KW-1133">Transmembrane helix</keyword>
<feature type="region of interest" description="Disordered" evidence="1">
    <location>
        <begin position="1"/>
        <end position="26"/>
    </location>
</feature>
<reference evidence="3 4" key="1">
    <citation type="journal article" date="2010" name="Cell">
        <title>The genome of Naegleria gruberi illuminates early eukaryotic versatility.</title>
        <authorList>
            <person name="Fritz-Laylin L.K."/>
            <person name="Prochnik S.E."/>
            <person name="Ginger M.L."/>
            <person name="Dacks J.B."/>
            <person name="Carpenter M.L."/>
            <person name="Field M.C."/>
            <person name="Kuo A."/>
            <person name="Paredez A."/>
            <person name="Chapman J."/>
            <person name="Pham J."/>
            <person name="Shu S."/>
            <person name="Neupane R."/>
            <person name="Cipriano M."/>
            <person name="Mancuso J."/>
            <person name="Tu H."/>
            <person name="Salamov A."/>
            <person name="Lindquist E."/>
            <person name="Shapiro H."/>
            <person name="Lucas S."/>
            <person name="Grigoriev I.V."/>
            <person name="Cande W.Z."/>
            <person name="Fulton C."/>
            <person name="Rokhsar D.S."/>
            <person name="Dawson S.C."/>
        </authorList>
    </citation>
    <scope>NUCLEOTIDE SEQUENCE [LARGE SCALE GENOMIC DNA]</scope>
    <source>
        <strain evidence="3 4">NEG-M</strain>
    </source>
</reference>
<dbReference type="InParanoid" id="D2VCJ9"/>
<feature type="compositionally biased region" description="Polar residues" evidence="1">
    <location>
        <begin position="11"/>
        <end position="26"/>
    </location>
</feature>
<dbReference type="OrthoDB" id="10379722at2759"/>
<dbReference type="RefSeq" id="XP_002678070.1">
    <property type="nucleotide sequence ID" value="XM_002678024.1"/>
</dbReference>
<proteinExistence type="predicted"/>
<name>D2VCJ9_NAEGR</name>
<dbReference type="AlphaFoldDB" id="D2VCJ9"/>
<keyword evidence="2" id="KW-0812">Transmembrane</keyword>
<feature type="transmembrane region" description="Helical" evidence="2">
    <location>
        <begin position="170"/>
        <end position="191"/>
    </location>
</feature>
<feature type="transmembrane region" description="Helical" evidence="2">
    <location>
        <begin position="272"/>
        <end position="293"/>
    </location>
</feature>
<organism evidence="4">
    <name type="scientific">Naegleria gruberi</name>
    <name type="common">Amoeba</name>
    <dbReference type="NCBI Taxonomy" id="5762"/>
    <lineage>
        <taxon>Eukaryota</taxon>
        <taxon>Discoba</taxon>
        <taxon>Heterolobosea</taxon>
        <taxon>Tetramitia</taxon>
        <taxon>Eutetramitia</taxon>
        <taxon>Vahlkampfiidae</taxon>
        <taxon>Naegleria</taxon>
    </lineage>
</organism>
<feature type="transmembrane region" description="Helical" evidence="2">
    <location>
        <begin position="237"/>
        <end position="260"/>
    </location>
</feature>
<dbReference type="VEuPathDB" id="AmoebaDB:NAEGRDRAFT_79440"/>
<feature type="region of interest" description="Disordered" evidence="1">
    <location>
        <begin position="39"/>
        <end position="61"/>
    </location>
</feature>
<accession>D2VCJ9</accession>
<feature type="transmembrane region" description="Helical" evidence="2">
    <location>
        <begin position="131"/>
        <end position="149"/>
    </location>
</feature>
<dbReference type="EMBL" id="GG738863">
    <property type="protein sequence ID" value="EFC45326.1"/>
    <property type="molecule type" value="Genomic_DNA"/>
</dbReference>
<sequence length="333" mass="37872">MINLTPRKASRNSVSSFPSPDSLPQQQEQIEAMATPQSIINPPSSIHQQSSAFVTPTSSSFNNDINREGTMYSQFMNTNNASNSHHHQYSFKPSTTSSYLKPFMSYFFAHRKNIHDNPSNKKGESIWPERIVYIIGSIIFFTLSSVILINVLNFMFRQKTLPKSSSAKDVIYFLIGEVCTTLLLVVIRLFFNLENSDYDPSITKHRHKISQHGAEVGVLFEYFTLEEREILFYLSNVSIYLIGYATNSLCYAILFELIIVQAGSKYGFFKKDLLGLCVVLANIFCVFLGWFNVRMNDSLEVFLISCSADSVLPEESVFILPKFSVLHTLFSFI</sequence>
<keyword evidence="4" id="KW-1185">Reference proteome</keyword>
<evidence type="ECO:0000256" key="1">
    <source>
        <dbReference type="SAM" id="MobiDB-lite"/>
    </source>
</evidence>
<dbReference type="Proteomes" id="UP000006671">
    <property type="component" value="Unassembled WGS sequence"/>
</dbReference>
<gene>
    <name evidence="3" type="ORF">NAEGRDRAFT_79440</name>
</gene>
<evidence type="ECO:0000256" key="2">
    <source>
        <dbReference type="SAM" id="Phobius"/>
    </source>
</evidence>
<dbReference type="GeneID" id="8857319"/>
<dbReference type="KEGG" id="ngr:NAEGRDRAFT_79440"/>
<evidence type="ECO:0000313" key="4">
    <source>
        <dbReference type="Proteomes" id="UP000006671"/>
    </source>
</evidence>